<evidence type="ECO:0000313" key="2">
    <source>
        <dbReference type="EMBL" id="QDI02570.1"/>
    </source>
</evidence>
<feature type="region of interest" description="Disordered" evidence="1">
    <location>
        <begin position="1"/>
        <end position="67"/>
    </location>
</feature>
<accession>A0A514E985</accession>
<organism evidence="2 3">
    <name type="scientific">Xanthomonas cerealis pv. cerealis</name>
    <dbReference type="NCBI Taxonomy" id="152263"/>
    <lineage>
        <taxon>Bacteria</taxon>
        <taxon>Pseudomonadati</taxon>
        <taxon>Pseudomonadota</taxon>
        <taxon>Gammaproteobacteria</taxon>
        <taxon>Lysobacterales</taxon>
        <taxon>Lysobacteraceae</taxon>
        <taxon>Xanthomonas</taxon>
        <taxon>Xanthomonas translucens group</taxon>
        <taxon>Xanthomonas cerealis</taxon>
    </lineage>
</organism>
<keyword evidence="3" id="KW-1185">Reference proteome</keyword>
<evidence type="ECO:0000313" key="3">
    <source>
        <dbReference type="Proteomes" id="UP000319349"/>
    </source>
</evidence>
<dbReference type="EMBL" id="CP038228">
    <property type="protein sequence ID" value="QDI02570.1"/>
    <property type="molecule type" value="Genomic_DNA"/>
</dbReference>
<gene>
    <name evidence="2" type="ORF">E4A48_01610</name>
</gene>
<sequence>MPRARRLAADGMAPAAAEPAHPHDSNAQCSAAPRRAAADDPRPYANAPQAGAVEARPQRLGRGGPRRMGAAPISVRLVDHDFVGGNALVTPLIIMRVSASCLRDHLQQNFQGDPNHESFK</sequence>
<proteinExistence type="predicted"/>
<dbReference type="RefSeq" id="WP_142741789.1">
    <property type="nucleotide sequence ID" value="NZ_CP038228.1"/>
</dbReference>
<dbReference type="AlphaFoldDB" id="A0A514E985"/>
<reference evidence="2 3" key="1">
    <citation type="submission" date="2019-03" db="EMBL/GenBank/DDBJ databases">
        <title>Tal1 in Xanthomonas translucens pv. cerealis Contributes to Virulence in Bacterial Leaf Streak of Wheat.</title>
        <authorList>
            <person name="Shah S.M.A."/>
            <person name="Haq F."/>
            <person name="Ma W."/>
            <person name="Xu X."/>
            <person name="Wang S."/>
            <person name="Xu Z."/>
            <person name="Zou L."/>
            <person name="Zhu B."/>
            <person name="Chen G."/>
        </authorList>
    </citation>
    <scope>NUCLEOTIDE SEQUENCE [LARGE SCALE GENOMIC DNA]</scope>
    <source>
        <strain evidence="2 3">01</strain>
    </source>
</reference>
<evidence type="ECO:0000256" key="1">
    <source>
        <dbReference type="SAM" id="MobiDB-lite"/>
    </source>
</evidence>
<dbReference type="Proteomes" id="UP000319349">
    <property type="component" value="Chromosome"/>
</dbReference>
<protein>
    <submittedName>
        <fullName evidence="2">Uncharacterized protein</fullName>
    </submittedName>
</protein>
<name>A0A514E985_9XANT</name>
<feature type="compositionally biased region" description="Low complexity" evidence="1">
    <location>
        <begin position="9"/>
        <end position="19"/>
    </location>
</feature>